<keyword evidence="1" id="KW-0472">Membrane</keyword>
<gene>
    <name evidence="2" type="ORF">HA222_02450</name>
</gene>
<dbReference type="AlphaFoldDB" id="A0A7J4JWY0"/>
<keyword evidence="1" id="KW-1133">Transmembrane helix</keyword>
<dbReference type="Proteomes" id="UP000590964">
    <property type="component" value="Unassembled WGS sequence"/>
</dbReference>
<protein>
    <submittedName>
        <fullName evidence="2">Uncharacterized protein</fullName>
    </submittedName>
</protein>
<sequence>MKFRKEFAFLLFLLLPLAASAIVNPSEFKGDITVSLEKNSLNAGETLNASITALNMEAIPIAEGVFIIELVKGGESYYPTQFSNADNIFLEQKIEGVNLRPLESRTFNFSYKLPSDLAQGSYRLDAYFRTERSPIVGITHILMNPKSAQFAVKNSSASAQFPQASVVRTKTVFNDAENIQTLVGEEPEGLGPVGPPVKPGAEISGKVFVQNVSSAELKDLEVSARLCEWDDSLCTKWLSEASATISSIKAGSEASVDLSLKAPEKPNAYAIRLEVKKDGKLLSLYRNRAVVIGAGARIRKLVSKRVELEKGKEAGFSLLISPSADHYLNPEFKDFSLRLSVQDLNSGQTLYSKTEEVPLIDFQINFIEKNYSFIPSGNVLKYKVCASLEKQSSVIDSYCTVYDSENFSESKSQELETSWERKQSNALLELKFCAIPEGKSVKANYQLLSNDLQEFVAGEDFEGTGCVEKKIQVDAKKEFKLAVTDYITGIQKTYDIGLQEVKVPGAEETGSIDVISGISPDALLLAIAIVLTAVIALVVVTALKLVQKRGRRK</sequence>
<keyword evidence="1" id="KW-0812">Transmembrane</keyword>
<evidence type="ECO:0000313" key="2">
    <source>
        <dbReference type="EMBL" id="HIH21500.1"/>
    </source>
</evidence>
<proteinExistence type="predicted"/>
<organism evidence="2 3">
    <name type="scientific">Candidatus Iainarchaeum sp</name>
    <dbReference type="NCBI Taxonomy" id="3101447"/>
    <lineage>
        <taxon>Archaea</taxon>
        <taxon>Candidatus Iainarchaeota</taxon>
        <taxon>Candidatus Iainarchaeia</taxon>
        <taxon>Candidatus Iainarchaeales</taxon>
        <taxon>Candidatus Iainarchaeaceae</taxon>
        <taxon>Candidatus Iainarchaeum</taxon>
    </lineage>
</organism>
<feature type="transmembrane region" description="Helical" evidence="1">
    <location>
        <begin position="522"/>
        <end position="546"/>
    </location>
</feature>
<dbReference type="EMBL" id="DUFW01000035">
    <property type="protein sequence ID" value="HIH21500.1"/>
    <property type="molecule type" value="Genomic_DNA"/>
</dbReference>
<comment type="caution">
    <text evidence="2">The sequence shown here is derived from an EMBL/GenBank/DDBJ whole genome shotgun (WGS) entry which is preliminary data.</text>
</comment>
<reference evidence="3" key="1">
    <citation type="journal article" date="2020" name="bioRxiv">
        <title>A rank-normalized archaeal taxonomy based on genome phylogeny resolves widespread incomplete and uneven classifications.</title>
        <authorList>
            <person name="Rinke C."/>
            <person name="Chuvochina M."/>
            <person name="Mussig A.J."/>
            <person name="Chaumeil P.-A."/>
            <person name="Waite D.W."/>
            <person name="Whitman W.B."/>
            <person name="Parks D.H."/>
            <person name="Hugenholtz P."/>
        </authorList>
    </citation>
    <scope>NUCLEOTIDE SEQUENCE [LARGE SCALE GENOMIC DNA]</scope>
</reference>
<evidence type="ECO:0000313" key="3">
    <source>
        <dbReference type="Proteomes" id="UP000590964"/>
    </source>
</evidence>
<name>A0A7J4JWY0_9ARCH</name>
<evidence type="ECO:0000256" key="1">
    <source>
        <dbReference type="SAM" id="Phobius"/>
    </source>
</evidence>
<accession>A0A7J4JWY0</accession>